<keyword evidence="1" id="KW-0472">Membrane</keyword>
<protein>
    <submittedName>
        <fullName evidence="2">Uncharacterized protein</fullName>
    </submittedName>
</protein>
<comment type="caution">
    <text evidence="2">The sequence shown here is derived from an EMBL/GenBank/DDBJ whole genome shotgun (WGS) entry which is preliminary data.</text>
</comment>
<feature type="transmembrane region" description="Helical" evidence="1">
    <location>
        <begin position="56"/>
        <end position="78"/>
    </location>
</feature>
<organism evidence="2 3">
    <name type="scientific">Protopolystoma xenopodis</name>
    <dbReference type="NCBI Taxonomy" id="117903"/>
    <lineage>
        <taxon>Eukaryota</taxon>
        <taxon>Metazoa</taxon>
        <taxon>Spiralia</taxon>
        <taxon>Lophotrochozoa</taxon>
        <taxon>Platyhelminthes</taxon>
        <taxon>Monogenea</taxon>
        <taxon>Polyopisthocotylea</taxon>
        <taxon>Polystomatidea</taxon>
        <taxon>Polystomatidae</taxon>
        <taxon>Protopolystoma</taxon>
    </lineage>
</organism>
<dbReference type="Proteomes" id="UP000784294">
    <property type="component" value="Unassembled WGS sequence"/>
</dbReference>
<reference evidence="2" key="1">
    <citation type="submission" date="2018-11" db="EMBL/GenBank/DDBJ databases">
        <authorList>
            <consortium name="Pathogen Informatics"/>
        </authorList>
    </citation>
    <scope>NUCLEOTIDE SEQUENCE</scope>
</reference>
<dbReference type="AlphaFoldDB" id="A0A3S5CVR4"/>
<evidence type="ECO:0000313" key="3">
    <source>
        <dbReference type="Proteomes" id="UP000784294"/>
    </source>
</evidence>
<keyword evidence="1" id="KW-1133">Transmembrane helix</keyword>
<gene>
    <name evidence="2" type="ORF">PXEA_LOCUS37107</name>
</gene>
<keyword evidence="3" id="KW-1185">Reference proteome</keyword>
<sequence length="86" mass="9637">MNECRACLKANMISSDTTWTARIMRLTSVPEKKRTITLNFIAGVAKDTNARDDSTFSLLMILFYIDTDLVVLVTSVGLNKTRQIGH</sequence>
<accession>A0A3S5CVR4</accession>
<evidence type="ECO:0000313" key="2">
    <source>
        <dbReference type="EMBL" id="VEL43667.1"/>
    </source>
</evidence>
<keyword evidence="1" id="KW-0812">Transmembrane</keyword>
<evidence type="ECO:0000256" key="1">
    <source>
        <dbReference type="SAM" id="Phobius"/>
    </source>
</evidence>
<name>A0A3S5CVR4_9PLAT</name>
<proteinExistence type="predicted"/>
<dbReference type="EMBL" id="CAAALY010283871">
    <property type="protein sequence ID" value="VEL43667.1"/>
    <property type="molecule type" value="Genomic_DNA"/>
</dbReference>